<dbReference type="OrthoDB" id="10612764at2759"/>
<dbReference type="AlphaFoldDB" id="A0A2P6TS05"/>
<evidence type="ECO:0000313" key="3">
    <source>
        <dbReference type="Proteomes" id="UP000239899"/>
    </source>
</evidence>
<feature type="compositionally biased region" description="Low complexity" evidence="1">
    <location>
        <begin position="93"/>
        <end position="119"/>
    </location>
</feature>
<dbReference type="Proteomes" id="UP000239899">
    <property type="component" value="Unassembled WGS sequence"/>
</dbReference>
<evidence type="ECO:0000256" key="1">
    <source>
        <dbReference type="SAM" id="MobiDB-lite"/>
    </source>
</evidence>
<evidence type="ECO:0000313" key="2">
    <source>
        <dbReference type="EMBL" id="PRW56836.1"/>
    </source>
</evidence>
<dbReference type="InterPro" id="IPR036410">
    <property type="entry name" value="HSP_DnaJ_Cys-rich_dom_sf"/>
</dbReference>
<sequence>MATAGEECLTASFSSKEQHLIDQLRAKYSAGPSPPAAAQAQAPAQPSAAAPAAAAQPGSCRLCSTCQGTGTVAEAYNHRTLERCCPECRGQGTTSSSACSGSGSTHSSSTRSGSGSTHSSGGGGKSACARLAGWEAELEALKQSLAGVTDSRELQLKSALILELERAAAALRKAIPAAKQEERVAPPTQGLADLNLGSSAGEEAQGRSDSAVVSAGEEGHAECCAAAAATHTANDTAEAGAAAAASES</sequence>
<keyword evidence="3" id="KW-1185">Reference proteome</keyword>
<reference evidence="2 3" key="1">
    <citation type="journal article" date="2018" name="Plant J.">
        <title>Genome sequences of Chlorella sorokiniana UTEX 1602 and Micractinium conductrix SAG 241.80: implications to maltose excretion by a green alga.</title>
        <authorList>
            <person name="Arriola M.B."/>
            <person name="Velmurugan N."/>
            <person name="Zhang Y."/>
            <person name="Plunkett M.H."/>
            <person name="Hondzo H."/>
            <person name="Barney B.M."/>
        </authorList>
    </citation>
    <scope>NUCLEOTIDE SEQUENCE [LARGE SCALE GENOMIC DNA]</scope>
    <source>
        <strain evidence="3">UTEX 1602</strain>
    </source>
</reference>
<accession>A0A2P6TS05</accession>
<comment type="caution">
    <text evidence="2">The sequence shown here is derived from an EMBL/GenBank/DDBJ whole genome shotgun (WGS) entry which is preliminary data.</text>
</comment>
<dbReference type="EMBL" id="LHPG02000008">
    <property type="protein sequence ID" value="PRW56836.1"/>
    <property type="molecule type" value="Genomic_DNA"/>
</dbReference>
<protein>
    <submittedName>
        <fullName evidence="2">Uncharacterized protein</fullName>
    </submittedName>
</protein>
<name>A0A2P6TS05_CHLSO</name>
<feature type="region of interest" description="Disordered" evidence="1">
    <location>
        <begin position="93"/>
        <end position="126"/>
    </location>
</feature>
<dbReference type="SUPFAM" id="SSF57938">
    <property type="entry name" value="DnaJ/Hsp40 cysteine-rich domain"/>
    <property type="match status" value="1"/>
</dbReference>
<feature type="compositionally biased region" description="Low complexity" evidence="1">
    <location>
        <begin position="36"/>
        <end position="51"/>
    </location>
</feature>
<feature type="region of interest" description="Disordered" evidence="1">
    <location>
        <begin position="179"/>
        <end position="215"/>
    </location>
</feature>
<proteinExistence type="predicted"/>
<feature type="region of interest" description="Disordered" evidence="1">
    <location>
        <begin position="24"/>
        <end position="51"/>
    </location>
</feature>
<gene>
    <name evidence="2" type="ORF">C2E21_4532</name>
</gene>
<organism evidence="2 3">
    <name type="scientific">Chlorella sorokiniana</name>
    <name type="common">Freshwater green alga</name>
    <dbReference type="NCBI Taxonomy" id="3076"/>
    <lineage>
        <taxon>Eukaryota</taxon>
        <taxon>Viridiplantae</taxon>
        <taxon>Chlorophyta</taxon>
        <taxon>core chlorophytes</taxon>
        <taxon>Trebouxiophyceae</taxon>
        <taxon>Chlorellales</taxon>
        <taxon>Chlorellaceae</taxon>
        <taxon>Chlorella clade</taxon>
        <taxon>Chlorella</taxon>
    </lineage>
</organism>